<dbReference type="RefSeq" id="WP_167269636.1">
    <property type="nucleotide sequence ID" value="NZ_JAASQJ010000002.1"/>
</dbReference>
<proteinExistence type="predicted"/>
<comment type="caution">
    <text evidence="2">The sequence shown here is derived from an EMBL/GenBank/DDBJ whole genome shotgun (WGS) entry which is preliminary data.</text>
</comment>
<gene>
    <name evidence="2" type="ORF">FHS68_002059</name>
</gene>
<evidence type="ECO:0000313" key="2">
    <source>
        <dbReference type="EMBL" id="NIJ52889.1"/>
    </source>
</evidence>
<dbReference type="NCBIfam" id="TIGR04183">
    <property type="entry name" value="Por_Secre_tail"/>
    <property type="match status" value="1"/>
</dbReference>
<feature type="domain" description="Secretion system C-terminal sorting" evidence="1">
    <location>
        <begin position="164"/>
        <end position="233"/>
    </location>
</feature>
<keyword evidence="3" id="KW-1185">Reference proteome</keyword>
<evidence type="ECO:0000313" key="3">
    <source>
        <dbReference type="Proteomes" id="UP001179181"/>
    </source>
</evidence>
<name>A0ABX0ULD8_9BACT</name>
<organism evidence="2 3">
    <name type="scientific">Dyadobacter arcticus</name>
    <dbReference type="NCBI Taxonomy" id="1078754"/>
    <lineage>
        <taxon>Bacteria</taxon>
        <taxon>Pseudomonadati</taxon>
        <taxon>Bacteroidota</taxon>
        <taxon>Cytophagia</taxon>
        <taxon>Cytophagales</taxon>
        <taxon>Spirosomataceae</taxon>
        <taxon>Dyadobacter</taxon>
    </lineage>
</organism>
<accession>A0ABX0ULD8</accession>
<dbReference type="Pfam" id="PF18962">
    <property type="entry name" value="Por_Secre_tail"/>
    <property type="match status" value="1"/>
</dbReference>
<dbReference type="Proteomes" id="UP001179181">
    <property type="component" value="Unassembled WGS sequence"/>
</dbReference>
<reference evidence="2 3" key="1">
    <citation type="submission" date="2020-03" db="EMBL/GenBank/DDBJ databases">
        <title>Genomic Encyclopedia of Type Strains, Phase IV (KMG-IV): sequencing the most valuable type-strain genomes for metagenomic binning, comparative biology and taxonomic classification.</title>
        <authorList>
            <person name="Goeker M."/>
        </authorList>
    </citation>
    <scope>NUCLEOTIDE SEQUENCE [LARGE SCALE GENOMIC DNA]</scope>
    <source>
        <strain evidence="2 3">DSM 102865</strain>
    </source>
</reference>
<dbReference type="InterPro" id="IPR026444">
    <property type="entry name" value="Secre_tail"/>
</dbReference>
<dbReference type="EMBL" id="JAASQJ010000002">
    <property type="protein sequence ID" value="NIJ52889.1"/>
    <property type="molecule type" value="Genomic_DNA"/>
</dbReference>
<protein>
    <recommendedName>
        <fullName evidence="1">Secretion system C-terminal sorting domain-containing protein</fullName>
    </recommendedName>
</protein>
<sequence>MGNLTAEAQQGFVSSGGTASGVNGSVTFSIGQPFFSTSTGGTGTVNQGLQQPPISESELPVTLVLFEASPVNHDKVLIHWETANEFSNDFFTVERSNNGSVFEEATRLQSGENSDKLQKYSWTDLKPYPGINYYRLKQTDFDQTFTYSRILAVKINQSLTSIQIYPNPVSDNLNIKGGPDDGQVIFYSIFDLNGRVIEEKQLPRGHNQIDFSGFGPAVYLLQIINGNDFKEFKIIKN</sequence>
<evidence type="ECO:0000259" key="1">
    <source>
        <dbReference type="Pfam" id="PF18962"/>
    </source>
</evidence>